<dbReference type="AlphaFoldDB" id="A0A0B2VDE9"/>
<accession>A0A0B2VDE9</accession>
<proteinExistence type="predicted"/>
<dbReference type="EMBL" id="JPKZ01001901">
    <property type="protein sequence ID" value="KHN79494.1"/>
    <property type="molecule type" value="Genomic_DNA"/>
</dbReference>
<keyword evidence="2" id="KW-1185">Reference proteome</keyword>
<evidence type="ECO:0000313" key="1">
    <source>
        <dbReference type="EMBL" id="KHN79494.1"/>
    </source>
</evidence>
<sequence>MALIFINFTANFFIARPFDELLSISFCFLMISRNQNSISFSSKVSHVIGLRIFAVFFSYLYQLSFVTDPRDDGYRSIEEISTINKDIKPIQRVASSY</sequence>
<name>A0A0B2VDE9_TOXCA</name>
<comment type="caution">
    <text evidence="1">The sequence shown here is derived from an EMBL/GenBank/DDBJ whole genome shotgun (WGS) entry which is preliminary data.</text>
</comment>
<organism evidence="1 2">
    <name type="scientific">Toxocara canis</name>
    <name type="common">Canine roundworm</name>
    <dbReference type="NCBI Taxonomy" id="6265"/>
    <lineage>
        <taxon>Eukaryota</taxon>
        <taxon>Metazoa</taxon>
        <taxon>Ecdysozoa</taxon>
        <taxon>Nematoda</taxon>
        <taxon>Chromadorea</taxon>
        <taxon>Rhabditida</taxon>
        <taxon>Spirurina</taxon>
        <taxon>Ascaridomorpha</taxon>
        <taxon>Ascaridoidea</taxon>
        <taxon>Toxocaridae</taxon>
        <taxon>Toxocara</taxon>
    </lineage>
</organism>
<dbReference type="Proteomes" id="UP000031036">
    <property type="component" value="Unassembled WGS sequence"/>
</dbReference>
<protein>
    <submittedName>
        <fullName evidence="1">Uncharacterized protein</fullName>
    </submittedName>
</protein>
<evidence type="ECO:0000313" key="2">
    <source>
        <dbReference type="Proteomes" id="UP000031036"/>
    </source>
</evidence>
<gene>
    <name evidence="1" type="ORF">Tcan_07991</name>
</gene>
<reference evidence="1 2" key="1">
    <citation type="submission" date="2014-11" db="EMBL/GenBank/DDBJ databases">
        <title>Genetic blueprint of the zoonotic pathogen Toxocara canis.</title>
        <authorList>
            <person name="Zhu X.-Q."/>
            <person name="Korhonen P.K."/>
            <person name="Cai H."/>
            <person name="Young N.D."/>
            <person name="Nejsum P."/>
            <person name="von Samson-Himmelstjerna G."/>
            <person name="Boag P.R."/>
            <person name="Tan P."/>
            <person name="Li Q."/>
            <person name="Min J."/>
            <person name="Yang Y."/>
            <person name="Wang X."/>
            <person name="Fang X."/>
            <person name="Hall R.S."/>
            <person name="Hofmann A."/>
            <person name="Sternberg P.W."/>
            <person name="Jex A.R."/>
            <person name="Gasser R.B."/>
        </authorList>
    </citation>
    <scope>NUCLEOTIDE SEQUENCE [LARGE SCALE GENOMIC DNA]</scope>
    <source>
        <strain evidence="1">PN_DK_2014</strain>
    </source>
</reference>